<proteinExistence type="inferred from homology"/>
<dbReference type="PROSITE" id="PS51745">
    <property type="entry name" value="PB1"/>
    <property type="match status" value="1"/>
</dbReference>
<dbReference type="AlphaFoldDB" id="A0A6J0PSA3"/>
<evidence type="ECO:0000313" key="13">
    <source>
        <dbReference type="RefSeq" id="XP_019711032.2"/>
    </source>
</evidence>
<dbReference type="CDD" id="cd10017">
    <property type="entry name" value="B3_DNA"/>
    <property type="match status" value="1"/>
</dbReference>
<name>A0A6J0PSA3_ELAGV</name>
<dbReference type="Proteomes" id="UP000504607">
    <property type="component" value="Chromosome 16"/>
</dbReference>
<dbReference type="InterPro" id="IPR003340">
    <property type="entry name" value="B3_DNA-bd"/>
</dbReference>
<evidence type="ECO:0000256" key="1">
    <source>
        <dbReference type="ARBA" id="ARBA00003182"/>
    </source>
</evidence>
<evidence type="ECO:0000313" key="15">
    <source>
        <dbReference type="RefSeq" id="XP_029116084.1"/>
    </source>
</evidence>
<dbReference type="GO" id="GO:0006355">
    <property type="term" value="P:regulation of DNA-templated transcription"/>
    <property type="evidence" value="ECO:0007669"/>
    <property type="project" value="InterPro"/>
</dbReference>
<keyword evidence="7 9" id="KW-0539">Nucleus</keyword>
<dbReference type="Gene3D" id="2.40.330.10">
    <property type="entry name" value="DNA-binding pseudobarrel domain"/>
    <property type="match status" value="1"/>
</dbReference>
<dbReference type="FunFam" id="2.30.30.1040:FF:000001">
    <property type="entry name" value="Auxin response factor"/>
    <property type="match status" value="1"/>
</dbReference>
<dbReference type="OrthoDB" id="2016915at2759"/>
<dbReference type="GO" id="GO:0003677">
    <property type="term" value="F:DNA binding"/>
    <property type="evidence" value="ECO:0007669"/>
    <property type="project" value="UniProtKB-KW"/>
</dbReference>
<dbReference type="InterPro" id="IPR033389">
    <property type="entry name" value="AUX/IAA_dom"/>
</dbReference>
<keyword evidence="8 9" id="KW-0927">Auxin signaling pathway</keyword>
<evidence type="ECO:0000256" key="9">
    <source>
        <dbReference type="RuleBase" id="RU004561"/>
    </source>
</evidence>
<evidence type="ECO:0000259" key="11">
    <source>
        <dbReference type="PROSITE" id="PS51745"/>
    </source>
</evidence>
<dbReference type="InterPro" id="IPR010525">
    <property type="entry name" value="ARF_dom"/>
</dbReference>
<dbReference type="InterPro" id="IPR053793">
    <property type="entry name" value="PB1-like"/>
</dbReference>
<dbReference type="RefSeq" id="XP_019711032.2">
    <property type="nucleotide sequence ID" value="XM_019855473.2"/>
</dbReference>
<dbReference type="SUPFAM" id="SSF101936">
    <property type="entry name" value="DNA-binding pseudobarrel domain"/>
    <property type="match status" value="1"/>
</dbReference>
<evidence type="ECO:0000256" key="4">
    <source>
        <dbReference type="ARBA" id="ARBA00023015"/>
    </source>
</evidence>
<dbReference type="InterPro" id="IPR015300">
    <property type="entry name" value="DNA-bd_pseudobarrel_sf"/>
</dbReference>
<comment type="subcellular location">
    <subcellularLocation>
        <location evidence="2 9">Nucleus</location>
    </subcellularLocation>
</comment>
<dbReference type="Pfam" id="PF02362">
    <property type="entry name" value="B3"/>
    <property type="match status" value="1"/>
</dbReference>
<evidence type="ECO:0000256" key="5">
    <source>
        <dbReference type="ARBA" id="ARBA00023125"/>
    </source>
</evidence>
<dbReference type="GO" id="GO:0005634">
    <property type="term" value="C:nucleus"/>
    <property type="evidence" value="ECO:0007669"/>
    <property type="project" value="UniProtKB-SubCell"/>
</dbReference>
<dbReference type="RefSeq" id="XP_029116084.1">
    <property type="nucleotide sequence ID" value="XM_029260251.1"/>
</dbReference>
<dbReference type="PANTHER" id="PTHR31384">
    <property type="entry name" value="AUXIN RESPONSE FACTOR 4-RELATED"/>
    <property type="match status" value="1"/>
</dbReference>
<feature type="domain" description="PB1" evidence="11">
    <location>
        <begin position="708"/>
        <end position="792"/>
    </location>
</feature>
<dbReference type="InterPro" id="IPR044835">
    <property type="entry name" value="ARF_plant"/>
</dbReference>
<dbReference type="GO" id="GO:0009734">
    <property type="term" value="P:auxin-activated signaling pathway"/>
    <property type="evidence" value="ECO:0007669"/>
    <property type="project" value="UniProtKB-KW"/>
</dbReference>
<evidence type="ECO:0000256" key="3">
    <source>
        <dbReference type="ARBA" id="ARBA00007853"/>
    </source>
</evidence>
<dbReference type="RefSeq" id="XP_029116083.1">
    <property type="nucleotide sequence ID" value="XM_029260250.1"/>
</dbReference>
<dbReference type="Pfam" id="PF02309">
    <property type="entry name" value="AUX_IAA"/>
    <property type="match status" value="1"/>
</dbReference>
<dbReference type="Gene3D" id="2.30.30.1040">
    <property type="match status" value="1"/>
</dbReference>
<keyword evidence="4 9" id="KW-0805">Transcription regulation</keyword>
<evidence type="ECO:0000313" key="14">
    <source>
        <dbReference type="RefSeq" id="XP_029116083.1"/>
    </source>
</evidence>
<dbReference type="PROSITE" id="PS50863">
    <property type="entry name" value="B3"/>
    <property type="match status" value="1"/>
</dbReference>
<evidence type="ECO:0000256" key="2">
    <source>
        <dbReference type="ARBA" id="ARBA00004123"/>
    </source>
</evidence>
<feature type="domain" description="TF-B3" evidence="10">
    <location>
        <begin position="128"/>
        <end position="230"/>
    </location>
</feature>
<dbReference type="SMART" id="SM01019">
    <property type="entry name" value="B3"/>
    <property type="match status" value="1"/>
</dbReference>
<dbReference type="FunFam" id="3.10.20.90:FF:000047">
    <property type="entry name" value="Auxin response factor"/>
    <property type="match status" value="1"/>
</dbReference>
<organism evidence="12 13">
    <name type="scientific">Elaeis guineensis var. tenera</name>
    <name type="common">Oil palm</name>
    <dbReference type="NCBI Taxonomy" id="51953"/>
    <lineage>
        <taxon>Eukaryota</taxon>
        <taxon>Viridiplantae</taxon>
        <taxon>Streptophyta</taxon>
        <taxon>Embryophyta</taxon>
        <taxon>Tracheophyta</taxon>
        <taxon>Spermatophyta</taxon>
        <taxon>Magnoliopsida</taxon>
        <taxon>Liliopsida</taxon>
        <taxon>Arecaceae</taxon>
        <taxon>Arecoideae</taxon>
        <taxon>Cocoseae</taxon>
        <taxon>Elaeidinae</taxon>
        <taxon>Elaeis</taxon>
    </lineage>
</organism>
<keyword evidence="12" id="KW-1185">Reference proteome</keyword>
<dbReference type="GeneID" id="105058910"/>
<evidence type="ECO:0000313" key="12">
    <source>
        <dbReference type="Proteomes" id="UP000504607"/>
    </source>
</evidence>
<dbReference type="Gene3D" id="3.10.20.90">
    <property type="entry name" value="Phosphatidylinositol 3-kinase Catalytic Subunit, Chain A, domain 1"/>
    <property type="match status" value="1"/>
</dbReference>
<dbReference type="RefSeq" id="XP_029116085.1">
    <property type="nucleotide sequence ID" value="XM_029260252.1"/>
</dbReference>
<reference evidence="13 14" key="1">
    <citation type="submission" date="2025-04" db="UniProtKB">
        <authorList>
            <consortium name="RefSeq"/>
        </authorList>
    </citation>
    <scope>IDENTIFICATION</scope>
</reference>
<accession>A0A6J0PSA3</accession>
<keyword evidence="6 9" id="KW-0804">Transcription</keyword>
<evidence type="ECO:0000256" key="8">
    <source>
        <dbReference type="ARBA" id="ARBA00023294"/>
    </source>
</evidence>
<evidence type="ECO:0000313" key="17">
    <source>
        <dbReference type="RefSeq" id="XP_029116086.1"/>
    </source>
</evidence>
<dbReference type="FunFam" id="2.40.330.10:FF:000001">
    <property type="entry name" value="Auxin response factor"/>
    <property type="match status" value="1"/>
</dbReference>
<dbReference type="PANTHER" id="PTHR31384:SF185">
    <property type="entry name" value="AUXIN RESPONSE FACTOR 12"/>
    <property type="match status" value="1"/>
</dbReference>
<evidence type="ECO:0000256" key="7">
    <source>
        <dbReference type="ARBA" id="ARBA00023242"/>
    </source>
</evidence>
<sequence length="804" mass="89992">MKLSTAGLGQQAQEGAEKRCLNSELWHACAGPLVCLPTLGTRVVYFPQGHSEQVAVSTNKEVEGQIPNYPNLPPQLICQLHDVTMHADVETDEVYAQMTLQPLNPQEMNDAYLPAEMGIISKQPTNYFCKTLTASDTSTHGGFSVPRRAAEKVFPPLDFSQQPPAQELVARDLHDVEWKFRHIFRGQPKRHLLTTGWSVFISAKRLVAGDSVLFIWNEKNQLLLGIRRASRPQTVMPSSVLSSDSMHIGLLAAAAHAAATNSRFTIFYNPRASPSEFVIPLSKYVKAVFHTRVSVGMRFRMLFETEESSVRRYMGTITEISDLDPLRWPNSHWRSVKVGWDESTAGERPPRVSLWEIEPLTTFPMYPSLFPLRLKRPWYPGVPSFHDEGNALMWLRGSTGERGLPSLNFQSPGMGSWVQQRMESTLLGNDHDQYQVMTAAALPGTRGSDYVNQQFLHFQQPSQLPQQSYSTSPSSQQQIIQRAFQQQIICPQSQNISENLTHNVLHQQLQQSISNQKQVQHTQTYPELYQIPGTHVQQEQSPLPSQLREKLEFPDSSVNFSTVMTSGCVQSMLGSAYPEGSSNILDVARLGQPMMSEQNQQTWEPKFTMSQSTTFGNTILLPSFPGKGGSMGTENSSLDMQNHTLFGVNIDSSSLLSHAVPSLRPISITNDISTMTYASSSLQNSIYGGLKESSAVLQNAEEADPTTKTFVKVYKSGSVGRSLDITRFNSYGELREELGQMFGIEGQLEDPLRSGWQLVFVDRENDVLLLGDDPWESFVNNVWYIKILSPEDVQEMGKPAIEPR</sequence>
<evidence type="ECO:0000259" key="10">
    <source>
        <dbReference type="PROSITE" id="PS50863"/>
    </source>
</evidence>
<dbReference type="RefSeq" id="XP_029116086.1">
    <property type="nucleotide sequence ID" value="XM_029260253.1"/>
</dbReference>
<comment type="similarity">
    <text evidence="3 9">Belongs to the ARF family.</text>
</comment>
<gene>
    <name evidence="13 14 15 16 17" type="primary">LOC105058910</name>
</gene>
<comment type="function">
    <text evidence="1 9">Auxin response factors (ARFs) are transcriptional factors that bind specifically to the DNA sequence 5'-TGTCTC-3' found in the auxin-responsive promoter elements (AuxREs).</text>
</comment>
<dbReference type="SUPFAM" id="SSF54277">
    <property type="entry name" value="CAD &amp; PB1 domains"/>
    <property type="match status" value="1"/>
</dbReference>
<evidence type="ECO:0000256" key="6">
    <source>
        <dbReference type="ARBA" id="ARBA00023163"/>
    </source>
</evidence>
<keyword evidence="5 9" id="KW-0238">DNA-binding</keyword>
<dbReference type="Pfam" id="PF06507">
    <property type="entry name" value="ARF_AD"/>
    <property type="match status" value="1"/>
</dbReference>
<comment type="subunit">
    <text evidence="9">Homodimers and heterodimers.</text>
</comment>
<dbReference type="KEGG" id="egu:105058910"/>
<evidence type="ECO:0000313" key="16">
    <source>
        <dbReference type="RefSeq" id="XP_029116085.1"/>
    </source>
</evidence>
<protein>
    <recommendedName>
        <fullName evidence="9">Auxin response factor</fullName>
    </recommendedName>
</protein>